<keyword evidence="8" id="KW-1185">Reference proteome</keyword>
<dbReference type="OrthoDB" id="9815829at2"/>
<name>A0A497Y1M7_9SPHI</name>
<protein>
    <submittedName>
        <fullName evidence="5">Glycosyl transferase family 2</fullName>
    </submittedName>
    <submittedName>
        <fullName evidence="6">Glycosyltransferase</fullName>
    </submittedName>
</protein>
<evidence type="ECO:0000313" key="7">
    <source>
        <dbReference type="Proteomes" id="UP000273898"/>
    </source>
</evidence>
<keyword evidence="2" id="KW-0328">Glycosyltransferase</keyword>
<evidence type="ECO:0000313" key="6">
    <source>
        <dbReference type="EMBL" id="TFB32493.1"/>
    </source>
</evidence>
<dbReference type="PANTHER" id="PTHR43685:SF5">
    <property type="entry name" value="GLYCOSYLTRANSFERASE EPSE-RELATED"/>
    <property type="match status" value="1"/>
</dbReference>
<comment type="similarity">
    <text evidence="1">Belongs to the glycosyltransferase 2 family.</text>
</comment>
<dbReference type="GO" id="GO:0016757">
    <property type="term" value="F:glycosyltransferase activity"/>
    <property type="evidence" value="ECO:0007669"/>
    <property type="project" value="UniProtKB-KW"/>
</dbReference>
<gene>
    <name evidence="5" type="ORF">BCL90_4066</name>
    <name evidence="6" type="ORF">E3V97_00200</name>
</gene>
<dbReference type="Proteomes" id="UP000297429">
    <property type="component" value="Unassembled WGS sequence"/>
</dbReference>
<dbReference type="Proteomes" id="UP000273898">
    <property type="component" value="Unassembled WGS sequence"/>
</dbReference>
<evidence type="ECO:0000313" key="5">
    <source>
        <dbReference type="EMBL" id="RLJ73900.1"/>
    </source>
</evidence>
<dbReference type="Gene3D" id="3.90.550.10">
    <property type="entry name" value="Spore Coat Polysaccharide Biosynthesis Protein SpsA, Chain A"/>
    <property type="match status" value="1"/>
</dbReference>
<dbReference type="InterPro" id="IPR050834">
    <property type="entry name" value="Glycosyltransf_2"/>
</dbReference>
<dbReference type="EMBL" id="SOPX01000001">
    <property type="protein sequence ID" value="TFB32493.1"/>
    <property type="molecule type" value="Genomic_DNA"/>
</dbReference>
<accession>A0A497Y1M7</accession>
<reference evidence="5 7" key="1">
    <citation type="submission" date="2018-10" db="EMBL/GenBank/DDBJ databases">
        <title>Genomic Encyclopedia of Archaeal and Bacterial Type Strains, Phase II (KMG-II): from individual species to whole genera.</title>
        <authorList>
            <person name="Goeker M."/>
        </authorList>
    </citation>
    <scope>NUCLEOTIDE SEQUENCE [LARGE SCALE GENOMIC DNA]</scope>
    <source>
        <strain evidence="5 7">DSM 19624</strain>
    </source>
</reference>
<comment type="caution">
    <text evidence="5">The sequence shown here is derived from an EMBL/GenBank/DDBJ whole genome shotgun (WGS) entry which is preliminary data.</text>
</comment>
<evidence type="ECO:0000313" key="8">
    <source>
        <dbReference type="Proteomes" id="UP000297429"/>
    </source>
</evidence>
<dbReference type="SUPFAM" id="SSF53448">
    <property type="entry name" value="Nucleotide-diphospho-sugar transferases"/>
    <property type="match status" value="1"/>
</dbReference>
<dbReference type="InterPro" id="IPR001173">
    <property type="entry name" value="Glyco_trans_2-like"/>
</dbReference>
<feature type="domain" description="Glycosyltransferase 2-like" evidence="4">
    <location>
        <begin position="20"/>
        <end position="136"/>
    </location>
</feature>
<sequence length="273" mass="31731">MDKLIQFSVLLSLYGGEDSNNFIDALESIENQVYKPDQVVLVIDGPIASQLEKVVHSFVNRLNDLTILRLNENVGLGTALNKGLEVCKYEWVARMDTDDICYPERFEKQITYLINHPQIHVLGSAVQEFNVVPNDLGVFRILPSKMDEIKKFSKFRNPLNHPSVIFKKTVIIDVGSYLDMPLFEDFYLWTRIIQKGYIIENLIEPLLHFRIGNDMIGRRHGFSYLKKEIHYLTTVKTNGFINFGEYIVSILTKAPLRLMPKNILKFIYRKFLR</sequence>
<dbReference type="Pfam" id="PF00535">
    <property type="entry name" value="Glycos_transf_2"/>
    <property type="match status" value="1"/>
</dbReference>
<dbReference type="AlphaFoldDB" id="A0A497Y1M7"/>
<organism evidence="5 7">
    <name type="scientific">Pedobacter alluvionis</name>
    <dbReference type="NCBI Taxonomy" id="475253"/>
    <lineage>
        <taxon>Bacteria</taxon>
        <taxon>Pseudomonadati</taxon>
        <taxon>Bacteroidota</taxon>
        <taxon>Sphingobacteriia</taxon>
        <taxon>Sphingobacteriales</taxon>
        <taxon>Sphingobacteriaceae</taxon>
        <taxon>Pedobacter</taxon>
    </lineage>
</organism>
<reference evidence="6 8" key="2">
    <citation type="submission" date="2019-03" db="EMBL/GenBank/DDBJ databases">
        <authorList>
            <person name="He R.-H."/>
        </authorList>
    </citation>
    <scope>NUCLEOTIDE SEQUENCE [LARGE SCALE GENOMIC DNA]</scope>
    <source>
        <strain evidence="6 8">DSM 19624</strain>
    </source>
</reference>
<evidence type="ECO:0000256" key="2">
    <source>
        <dbReference type="ARBA" id="ARBA00022676"/>
    </source>
</evidence>
<dbReference type="PANTHER" id="PTHR43685">
    <property type="entry name" value="GLYCOSYLTRANSFERASE"/>
    <property type="match status" value="1"/>
</dbReference>
<evidence type="ECO:0000256" key="3">
    <source>
        <dbReference type="ARBA" id="ARBA00022679"/>
    </source>
</evidence>
<proteinExistence type="inferred from homology"/>
<dbReference type="InterPro" id="IPR029044">
    <property type="entry name" value="Nucleotide-diphossugar_trans"/>
</dbReference>
<evidence type="ECO:0000259" key="4">
    <source>
        <dbReference type="Pfam" id="PF00535"/>
    </source>
</evidence>
<keyword evidence="3 5" id="KW-0808">Transferase</keyword>
<evidence type="ECO:0000256" key="1">
    <source>
        <dbReference type="ARBA" id="ARBA00006739"/>
    </source>
</evidence>
<dbReference type="EMBL" id="RCCK01000013">
    <property type="protein sequence ID" value="RLJ73900.1"/>
    <property type="molecule type" value="Genomic_DNA"/>
</dbReference>
<dbReference type="RefSeq" id="WP_121286049.1">
    <property type="nucleotide sequence ID" value="NZ_RCCK01000013.1"/>
</dbReference>